<feature type="non-terminal residue" evidence="1">
    <location>
        <position position="141"/>
    </location>
</feature>
<sequence length="141" mass="15782">MIKPIELSTIDAAVGLDEFIVSSVLKSASIVGNSERQHDTEGDIDVLAKIELRPANAENPVSEECLAGWLAKKCHSSHTIANNSLDISLWVQHLSYSGLFEPSPSFLEIVQDMETIFQRCLGPTFRIKHRITTKKNHHFNR</sequence>
<dbReference type="EMBL" id="JARBHB010000005">
    <property type="protein sequence ID" value="KAJ8884465.1"/>
    <property type="molecule type" value="Genomic_DNA"/>
</dbReference>
<evidence type="ECO:0000313" key="2">
    <source>
        <dbReference type="Proteomes" id="UP001159363"/>
    </source>
</evidence>
<keyword evidence="2" id="KW-1185">Reference proteome</keyword>
<comment type="caution">
    <text evidence="1">The sequence shown here is derived from an EMBL/GenBank/DDBJ whole genome shotgun (WGS) entry which is preliminary data.</text>
</comment>
<protein>
    <recommendedName>
        <fullName evidence="3">Polymerase nucleotidyl transferase domain-containing protein</fullName>
    </recommendedName>
</protein>
<accession>A0ABQ9HJK9</accession>
<gene>
    <name evidence="1" type="ORF">PR048_016322</name>
</gene>
<reference evidence="1 2" key="1">
    <citation type="submission" date="2023-02" db="EMBL/GenBank/DDBJ databases">
        <title>LHISI_Scaffold_Assembly.</title>
        <authorList>
            <person name="Stuart O.P."/>
            <person name="Cleave R."/>
            <person name="Magrath M.J.L."/>
            <person name="Mikheyev A.S."/>
        </authorList>
    </citation>
    <scope>NUCLEOTIDE SEQUENCE [LARGE SCALE GENOMIC DNA]</scope>
    <source>
        <strain evidence="1">Daus_M_001</strain>
        <tissue evidence="1">Leg muscle</tissue>
    </source>
</reference>
<name>A0ABQ9HJK9_9NEOP</name>
<evidence type="ECO:0008006" key="3">
    <source>
        <dbReference type="Google" id="ProtNLM"/>
    </source>
</evidence>
<organism evidence="1 2">
    <name type="scientific">Dryococelus australis</name>
    <dbReference type="NCBI Taxonomy" id="614101"/>
    <lineage>
        <taxon>Eukaryota</taxon>
        <taxon>Metazoa</taxon>
        <taxon>Ecdysozoa</taxon>
        <taxon>Arthropoda</taxon>
        <taxon>Hexapoda</taxon>
        <taxon>Insecta</taxon>
        <taxon>Pterygota</taxon>
        <taxon>Neoptera</taxon>
        <taxon>Polyneoptera</taxon>
        <taxon>Phasmatodea</taxon>
        <taxon>Verophasmatodea</taxon>
        <taxon>Anareolatae</taxon>
        <taxon>Phasmatidae</taxon>
        <taxon>Eurycanthinae</taxon>
        <taxon>Dryococelus</taxon>
    </lineage>
</organism>
<evidence type="ECO:0000313" key="1">
    <source>
        <dbReference type="EMBL" id="KAJ8884465.1"/>
    </source>
</evidence>
<dbReference type="Proteomes" id="UP001159363">
    <property type="component" value="Chromosome 4"/>
</dbReference>
<proteinExistence type="predicted"/>